<feature type="compositionally biased region" description="Polar residues" evidence="2">
    <location>
        <begin position="533"/>
        <end position="543"/>
    </location>
</feature>
<reference evidence="4 5" key="1">
    <citation type="submission" date="2024-02" db="EMBL/GenBank/DDBJ databases">
        <authorList>
            <person name="Chen Y."/>
            <person name="Shah S."/>
            <person name="Dougan E. K."/>
            <person name="Thang M."/>
            <person name="Chan C."/>
        </authorList>
    </citation>
    <scope>NUCLEOTIDE SEQUENCE [LARGE SCALE GENOMIC DNA]</scope>
</reference>
<sequence>MSQETPESELERPEALAPSTTPEEKVDSKKTSGKNGSASKAITVGQLPYVRKHAGAPKLEPPRARRMSGAGSTGDPFDGDNLDDILKSLISTKKVDAAYQQLGKRILALESYVEVLRGGAGEEAFITRKEFIEYLQKSQEDTEAQLQAEREAREAAEEARRLEAELAAQKEDPILIEMREGLKAQDEKTDSALKQAMHDARKADVAKWTRMNQLEEMIQGVRLELGIETQKRQSAEARAEDAVLEVQKSLKDLELRMQVFAMEEAQKMIGALIFNGKSNGVQLQQPVGPLQVGVQSRPSSSPTVGPAITTSMTATSGDVEEEAMVAMDLLLDRRKKAFQTACQGATGAYSGPEDWRSAMLALVDLGLLQPVREQVQSIQQDLLRQRDLIEKKNRAREKDIAEANAKGQKTAQQLREECDTRKQEAVENSIQFQKVYKVILESNEKFTDDMQYATDRIRTLQMLIDGHTKQIDGHTKGILECATNEDAARLTDAIQQCVGKESFSGQMSDLKAIVAQQSERIGSIDLQVGMLTRNTSLSPSGSKRSLKRMTKLKTMRRDASKSSLAASTAPGQDSLPSFFGETEGVDDDDDEDGGPGSNGKLSKSNGGSRVSLAAGDFEEELYDDESEYSEDPMEEQMREQVQGICMGLVCLAHHILRGPPQVGLSRQNRLLNEKELLDELLNLRHWITHRRAPADWSLDRLTTVALRYSHPNPMEVHGPQPEMTSILHQTREAQADRGRSYPLDVSVGSIGIPGGFGSSAGGGAGIMGGPLEDTTLLPSPASKIPGLEGSAVAPPKTSRSGQGWRSHSLSAKVPMSARELRGHMASTLPPLH</sequence>
<dbReference type="EMBL" id="CAXAMM010042091">
    <property type="protein sequence ID" value="CAK9102935.1"/>
    <property type="molecule type" value="Genomic_DNA"/>
</dbReference>
<feature type="region of interest" description="Disordered" evidence="2">
    <location>
        <begin position="533"/>
        <end position="616"/>
    </location>
</feature>
<evidence type="ECO:0000256" key="1">
    <source>
        <dbReference type="SAM" id="Coils"/>
    </source>
</evidence>
<comment type="caution">
    <text evidence="4">The sequence shown here is derived from an EMBL/GenBank/DDBJ whole genome shotgun (WGS) entry which is preliminary data.</text>
</comment>
<feature type="compositionally biased region" description="Low complexity" evidence="2">
    <location>
        <begin position="598"/>
        <end position="608"/>
    </location>
</feature>
<evidence type="ECO:0000313" key="4">
    <source>
        <dbReference type="EMBL" id="CAK9102935.1"/>
    </source>
</evidence>
<evidence type="ECO:0008006" key="6">
    <source>
        <dbReference type="Google" id="ProtNLM"/>
    </source>
</evidence>
<feature type="compositionally biased region" description="Acidic residues" evidence="2">
    <location>
        <begin position="583"/>
        <end position="593"/>
    </location>
</feature>
<gene>
    <name evidence="3" type="ORF">SCF082_LOCUS48099</name>
    <name evidence="4" type="ORF">SCF082_LOCUS48100</name>
</gene>
<feature type="coiled-coil region" evidence="1">
    <location>
        <begin position="139"/>
        <end position="172"/>
    </location>
</feature>
<feature type="compositionally biased region" description="Polar residues" evidence="2">
    <location>
        <begin position="561"/>
        <end position="575"/>
    </location>
</feature>
<keyword evidence="1" id="KW-0175">Coiled coil</keyword>
<evidence type="ECO:0000313" key="3">
    <source>
        <dbReference type="EMBL" id="CAK9102933.1"/>
    </source>
</evidence>
<keyword evidence="5" id="KW-1185">Reference proteome</keyword>
<evidence type="ECO:0000256" key="2">
    <source>
        <dbReference type="SAM" id="MobiDB-lite"/>
    </source>
</evidence>
<feature type="compositionally biased region" description="Polar residues" evidence="2">
    <location>
        <begin position="797"/>
        <end position="809"/>
    </location>
</feature>
<dbReference type="Proteomes" id="UP001642464">
    <property type="component" value="Unassembled WGS sequence"/>
</dbReference>
<feature type="region of interest" description="Disordered" evidence="2">
    <location>
        <begin position="1"/>
        <end position="80"/>
    </location>
</feature>
<feature type="compositionally biased region" description="Basic residues" evidence="2">
    <location>
        <begin position="544"/>
        <end position="554"/>
    </location>
</feature>
<proteinExistence type="predicted"/>
<dbReference type="EMBL" id="CAXAMM010042090">
    <property type="protein sequence ID" value="CAK9102933.1"/>
    <property type="molecule type" value="Genomic_DNA"/>
</dbReference>
<name>A0ABP0RS24_9DINO</name>
<protein>
    <recommendedName>
        <fullName evidence="6">Cilia- and flagella-associated protein 157</fullName>
    </recommendedName>
</protein>
<organism evidence="4 5">
    <name type="scientific">Durusdinium trenchii</name>
    <dbReference type="NCBI Taxonomy" id="1381693"/>
    <lineage>
        <taxon>Eukaryota</taxon>
        <taxon>Sar</taxon>
        <taxon>Alveolata</taxon>
        <taxon>Dinophyceae</taxon>
        <taxon>Suessiales</taxon>
        <taxon>Symbiodiniaceae</taxon>
        <taxon>Durusdinium</taxon>
    </lineage>
</organism>
<feature type="region of interest" description="Disordered" evidence="2">
    <location>
        <begin position="773"/>
        <end position="810"/>
    </location>
</feature>
<accession>A0ABP0RS24</accession>
<evidence type="ECO:0000313" key="5">
    <source>
        <dbReference type="Proteomes" id="UP001642464"/>
    </source>
</evidence>